<comment type="similarity">
    <text evidence="4">Belongs to the BMT2 family.</text>
</comment>
<keyword evidence="4" id="KW-0539">Nucleus</keyword>
<keyword evidence="1 4" id="KW-0489">Methyltransferase</keyword>
<evidence type="ECO:0000256" key="4">
    <source>
        <dbReference type="HAMAP-Rule" id="MF_03044"/>
    </source>
</evidence>
<dbReference type="EMBL" id="OZ022405">
    <property type="protein sequence ID" value="CAK9435442.1"/>
    <property type="molecule type" value="Genomic_DNA"/>
</dbReference>
<keyword evidence="3 4" id="KW-0949">S-adenosyl-L-methionine</keyword>
<dbReference type="EC" id="2.1.1.-" evidence="4"/>
<feature type="binding site" evidence="4">
    <location>
        <position position="169"/>
    </location>
    <ligand>
        <name>S-adenosyl-L-methionine</name>
        <dbReference type="ChEBI" id="CHEBI:59789"/>
    </ligand>
</feature>
<comment type="function">
    <text evidence="4">S-adenosyl-L-methionine-dependent methyltransferase that specifically methylates the N(1) position of an adenine present in helix 65 in 25S rRNA.</text>
</comment>
<name>A0ABP0ZFI8_9ASCO</name>
<dbReference type="PANTHER" id="PTHR21008">
    <property type="entry name" value="S-ADENOSYLMETHIONINE SENSOR UPSTREAM OF MTORC1-RELATED"/>
    <property type="match status" value="1"/>
</dbReference>
<dbReference type="Proteomes" id="UP001497383">
    <property type="component" value="Chromosome 1"/>
</dbReference>
<keyword evidence="6" id="KW-1185">Reference proteome</keyword>
<reference evidence="5 6" key="1">
    <citation type="submission" date="2024-03" db="EMBL/GenBank/DDBJ databases">
        <authorList>
            <person name="Brejova B."/>
        </authorList>
    </citation>
    <scope>NUCLEOTIDE SEQUENCE [LARGE SCALE GENOMIC DNA]</scope>
    <source>
        <strain evidence="5 6">CBS 14171</strain>
    </source>
</reference>
<protein>
    <recommendedName>
        <fullName evidence="4">25S rRNA adenine-N(1) methyltransferase</fullName>
        <ecNumber evidence="4">2.1.1.-</ecNumber>
    </recommendedName>
</protein>
<sequence>MAKQGTKSSLHRQSKSITGKVGLLAKKSLKPQQTRQIIRRFHILQKNKHAILSRLESLQLANGKRDNYDELKKGKTYKTAFAEFKLPSKNAENEIYKIDSSQTICDLINSIAKIDAEIQQRGGIERYQSASTQGQNSNRGGDSSKKLLEWLRSDKYQSKLTNVNALEIGSLSPQNVISTSGVFSPVVRIDLNSQDPLIIEQDFMERPLPQNESEKFNLISCSLVLNFVPSHEERGQMLIRITKFLKKPDKTQLPLSCLFLVLPLPCVSNSRYFDNEQLLKVMKSLGFTQSFYHEAKKVAYWLFDWDGKVKRAKYAKKQLHSGPTRNNFCITL</sequence>
<dbReference type="PANTHER" id="PTHR21008:SF1">
    <property type="entry name" value="25S RRNA (ADENINE(2142)-N(1))-METHYLTRANSFERASE"/>
    <property type="match status" value="1"/>
</dbReference>
<gene>
    <name evidence="4" type="primary">BMT2</name>
    <name evidence="5" type="ORF">LODBEIA_P01690</name>
</gene>
<accession>A0ABP0ZFI8</accession>
<evidence type="ECO:0000256" key="3">
    <source>
        <dbReference type="ARBA" id="ARBA00022691"/>
    </source>
</evidence>
<dbReference type="RefSeq" id="XP_066827107.1">
    <property type="nucleotide sequence ID" value="XM_066971605.1"/>
</dbReference>
<organism evidence="5 6">
    <name type="scientific">Lodderomyces beijingensis</name>
    <dbReference type="NCBI Taxonomy" id="1775926"/>
    <lineage>
        <taxon>Eukaryota</taxon>
        <taxon>Fungi</taxon>
        <taxon>Dikarya</taxon>
        <taxon>Ascomycota</taxon>
        <taxon>Saccharomycotina</taxon>
        <taxon>Pichiomycetes</taxon>
        <taxon>Debaryomycetaceae</taxon>
        <taxon>Candida/Lodderomyces clade</taxon>
        <taxon>Lodderomyces</taxon>
    </lineage>
</organism>
<feature type="binding site" evidence="4">
    <location>
        <position position="190"/>
    </location>
    <ligand>
        <name>S-adenosyl-L-methionine</name>
        <dbReference type="ChEBI" id="CHEBI:59789"/>
    </ligand>
</feature>
<evidence type="ECO:0000256" key="2">
    <source>
        <dbReference type="ARBA" id="ARBA00022679"/>
    </source>
</evidence>
<dbReference type="HAMAP" id="MF_03044">
    <property type="entry name" value="BMT2"/>
    <property type="match status" value="1"/>
</dbReference>
<dbReference type="InterPro" id="IPR021867">
    <property type="entry name" value="Bmt2/SAMTOR"/>
</dbReference>
<keyword evidence="2 4" id="KW-0808">Transferase</keyword>
<dbReference type="GeneID" id="92205365"/>
<evidence type="ECO:0000313" key="6">
    <source>
        <dbReference type="Proteomes" id="UP001497383"/>
    </source>
</evidence>
<evidence type="ECO:0000256" key="1">
    <source>
        <dbReference type="ARBA" id="ARBA00022603"/>
    </source>
</evidence>
<evidence type="ECO:0000313" key="5">
    <source>
        <dbReference type="EMBL" id="CAK9435442.1"/>
    </source>
</evidence>
<dbReference type="Pfam" id="PF11968">
    <property type="entry name" value="Bmt2"/>
    <property type="match status" value="1"/>
</dbReference>
<proteinExistence type="inferred from homology"/>
<comment type="subcellular location">
    <subcellularLocation>
        <location evidence="4">Nucleus</location>
        <location evidence="4">Nucleolus</location>
    </subcellularLocation>
</comment>